<proteinExistence type="predicted"/>
<keyword evidence="1" id="KW-0812">Transmembrane</keyword>
<feature type="transmembrane region" description="Helical" evidence="1">
    <location>
        <begin position="143"/>
        <end position="163"/>
    </location>
</feature>
<dbReference type="OrthoDB" id="3061561at2759"/>
<dbReference type="GeneID" id="70229092"/>
<comment type="caution">
    <text evidence="2">The sequence shown here is derived from an EMBL/GenBank/DDBJ whole genome shotgun (WGS) entry which is preliminary data.</text>
</comment>
<dbReference type="AlphaFoldDB" id="A0A9P9HN02"/>
<protein>
    <submittedName>
        <fullName evidence="2">Uncharacterized protein</fullName>
    </submittedName>
</protein>
<evidence type="ECO:0000313" key="3">
    <source>
        <dbReference type="Proteomes" id="UP000720189"/>
    </source>
</evidence>
<evidence type="ECO:0000256" key="1">
    <source>
        <dbReference type="SAM" id="Phobius"/>
    </source>
</evidence>
<feature type="transmembrane region" description="Helical" evidence="1">
    <location>
        <begin position="412"/>
        <end position="442"/>
    </location>
</feature>
<organism evidence="2 3">
    <name type="scientific">Fusarium redolens</name>
    <dbReference type="NCBI Taxonomy" id="48865"/>
    <lineage>
        <taxon>Eukaryota</taxon>
        <taxon>Fungi</taxon>
        <taxon>Dikarya</taxon>
        <taxon>Ascomycota</taxon>
        <taxon>Pezizomycotina</taxon>
        <taxon>Sordariomycetes</taxon>
        <taxon>Hypocreomycetidae</taxon>
        <taxon>Hypocreales</taxon>
        <taxon>Nectriaceae</taxon>
        <taxon>Fusarium</taxon>
        <taxon>Fusarium redolens species complex</taxon>
    </lineage>
</organism>
<keyword evidence="3" id="KW-1185">Reference proteome</keyword>
<dbReference type="PANTHER" id="PTHR35043:SF7">
    <property type="entry name" value="TRANSCRIPTION FACTOR DOMAIN-CONTAINING PROTEIN"/>
    <property type="match status" value="1"/>
</dbReference>
<reference evidence="2" key="1">
    <citation type="journal article" date="2021" name="Nat. Commun.">
        <title>Genetic determinants of endophytism in the Arabidopsis root mycobiome.</title>
        <authorList>
            <person name="Mesny F."/>
            <person name="Miyauchi S."/>
            <person name="Thiergart T."/>
            <person name="Pickel B."/>
            <person name="Atanasova L."/>
            <person name="Karlsson M."/>
            <person name="Huettel B."/>
            <person name="Barry K.W."/>
            <person name="Haridas S."/>
            <person name="Chen C."/>
            <person name="Bauer D."/>
            <person name="Andreopoulos W."/>
            <person name="Pangilinan J."/>
            <person name="LaButti K."/>
            <person name="Riley R."/>
            <person name="Lipzen A."/>
            <person name="Clum A."/>
            <person name="Drula E."/>
            <person name="Henrissat B."/>
            <person name="Kohler A."/>
            <person name="Grigoriev I.V."/>
            <person name="Martin F.M."/>
            <person name="Hacquard S."/>
        </authorList>
    </citation>
    <scope>NUCLEOTIDE SEQUENCE</scope>
    <source>
        <strain evidence="2">MPI-CAGE-AT-0023</strain>
    </source>
</reference>
<evidence type="ECO:0000313" key="2">
    <source>
        <dbReference type="EMBL" id="KAH7259612.1"/>
    </source>
</evidence>
<dbReference type="PANTHER" id="PTHR35043">
    <property type="entry name" value="TRANSCRIPTION FACTOR DOMAIN-CONTAINING PROTEIN"/>
    <property type="match status" value="1"/>
</dbReference>
<sequence length="514" mass="60065">MATAALQFFHAFGLMCNLKYLQKQQKSSKWSAEADFKITLKYAYFIVMGGLRLDVNDILSLPDMDPYAQKLFKDPDAHLNTVRPGPPAIIALANKGHWIKIREEEIDDKSKANTIQKVLVLIQVLWMLMQSFVRWGSLLPFTILEYHTVIHVICALFLYALWFQKPLDIQEPIVIQPRDFKAEVAIMLQKQFYSRMSYRLAIFPSMKSHEQLAPLDTKGRHMRWIHPVATGEMRVGDILTSGLALYRADMREATYKSFPHGTLRQELCSESEWLEFSFLITSQFLARWHDILSKFPDEQRENPPEIPRDHFTPSIPPFGENNKPVLLLICLEEFRHVPKLDCERDFWEGKSLFTQDIAPQFEARGFFETYKPVWRFWKYWKVSFLATVFSTIFGGVHLVAWTWVFPTREEEILWKLSCFVIIGALPCYFVISSFVWFSTLLNSRVLDLARKAPESLKKSMKKMAKFFCVCLLWVLGIVYILSRLFIVAEAFASLRYCPVGVFVTFQWLQLFPHF</sequence>
<feature type="transmembrane region" description="Helical" evidence="1">
    <location>
        <begin position="384"/>
        <end position="406"/>
    </location>
</feature>
<dbReference type="RefSeq" id="XP_046052320.1">
    <property type="nucleotide sequence ID" value="XM_046199138.1"/>
</dbReference>
<dbReference type="Proteomes" id="UP000720189">
    <property type="component" value="Unassembled WGS sequence"/>
</dbReference>
<feature type="transmembrane region" description="Helical" evidence="1">
    <location>
        <begin position="463"/>
        <end position="486"/>
    </location>
</feature>
<keyword evidence="1" id="KW-0472">Membrane</keyword>
<dbReference type="EMBL" id="JAGMUX010000005">
    <property type="protein sequence ID" value="KAH7259612.1"/>
    <property type="molecule type" value="Genomic_DNA"/>
</dbReference>
<name>A0A9P9HN02_FUSRE</name>
<gene>
    <name evidence="2" type="ORF">BKA55DRAFT_687911</name>
</gene>
<feature type="transmembrane region" description="Helical" evidence="1">
    <location>
        <begin position="118"/>
        <end position="137"/>
    </location>
</feature>
<accession>A0A9P9HN02</accession>
<keyword evidence="1" id="KW-1133">Transmembrane helix</keyword>